<comment type="similarity">
    <text evidence="2">Belongs to the TRAFAC class OBG-HflX-like GTPase superfamily. OBG GTPase family.</text>
</comment>
<dbReference type="InterPro" id="IPR036346">
    <property type="entry name" value="GTP-bd_prot_GTP1/OBG_C_sf"/>
</dbReference>
<dbReference type="PANTHER" id="PTHR11702">
    <property type="entry name" value="DEVELOPMENTALLY REGULATED GTP-BINDING PROTEIN-RELATED"/>
    <property type="match status" value="1"/>
</dbReference>
<dbReference type="SUPFAM" id="SSF82051">
    <property type="entry name" value="Obg GTP-binding protein N-terminal domain"/>
    <property type="match status" value="1"/>
</dbReference>
<evidence type="ECO:0000259" key="7">
    <source>
        <dbReference type="PROSITE" id="PS51710"/>
    </source>
</evidence>
<evidence type="ECO:0000256" key="3">
    <source>
        <dbReference type="ARBA" id="ARBA00022723"/>
    </source>
</evidence>
<evidence type="ECO:0000256" key="4">
    <source>
        <dbReference type="ARBA" id="ARBA00022741"/>
    </source>
</evidence>
<dbReference type="Gene3D" id="3.40.50.300">
    <property type="entry name" value="P-loop containing nucleotide triphosphate hydrolases"/>
    <property type="match status" value="1"/>
</dbReference>
<evidence type="ECO:0000256" key="1">
    <source>
        <dbReference type="ARBA" id="ARBA00001946"/>
    </source>
</evidence>
<dbReference type="AlphaFoldDB" id="A0A835YRC8"/>
<dbReference type="Pfam" id="PF01018">
    <property type="entry name" value="GTP1_OBG"/>
    <property type="match status" value="1"/>
</dbReference>
<dbReference type="InterPro" id="IPR006073">
    <property type="entry name" value="GTP-bd"/>
</dbReference>
<dbReference type="InterPro" id="IPR045086">
    <property type="entry name" value="OBG_GTPase"/>
</dbReference>
<keyword evidence="3" id="KW-0479">Metal-binding</keyword>
<dbReference type="PROSITE" id="PS51881">
    <property type="entry name" value="OCT"/>
    <property type="match status" value="1"/>
</dbReference>
<evidence type="ECO:0000313" key="11">
    <source>
        <dbReference type="Proteomes" id="UP000664859"/>
    </source>
</evidence>
<dbReference type="GO" id="GO:0005739">
    <property type="term" value="C:mitochondrion"/>
    <property type="evidence" value="ECO:0007669"/>
    <property type="project" value="TreeGrafter"/>
</dbReference>
<feature type="domain" description="Obg" evidence="9">
    <location>
        <begin position="38"/>
        <end position="195"/>
    </location>
</feature>
<dbReference type="InterPro" id="IPR036726">
    <property type="entry name" value="GTP1_OBG_dom_sf"/>
</dbReference>
<dbReference type="Pfam" id="PF09269">
    <property type="entry name" value="DUF1967"/>
    <property type="match status" value="1"/>
</dbReference>
<reference evidence="10" key="1">
    <citation type="submission" date="2021-02" db="EMBL/GenBank/DDBJ databases">
        <title>First Annotated Genome of the Yellow-green Alga Tribonema minus.</title>
        <authorList>
            <person name="Mahan K.M."/>
        </authorList>
    </citation>
    <scope>NUCLEOTIDE SEQUENCE</scope>
    <source>
        <strain evidence="10">UTEX B ZZ1240</strain>
    </source>
</reference>
<dbReference type="SUPFAM" id="SSF102741">
    <property type="entry name" value="Obg GTP-binding protein C-terminal domain"/>
    <property type="match status" value="1"/>
</dbReference>
<dbReference type="NCBIfam" id="TIGR02729">
    <property type="entry name" value="Obg_CgtA"/>
    <property type="match status" value="1"/>
</dbReference>
<evidence type="ECO:0000256" key="6">
    <source>
        <dbReference type="ARBA" id="ARBA00023134"/>
    </source>
</evidence>
<dbReference type="PROSITE" id="PS51883">
    <property type="entry name" value="OBG"/>
    <property type="match status" value="1"/>
</dbReference>
<evidence type="ECO:0000259" key="8">
    <source>
        <dbReference type="PROSITE" id="PS51881"/>
    </source>
</evidence>
<dbReference type="PROSITE" id="PS51710">
    <property type="entry name" value="G_OBG"/>
    <property type="match status" value="1"/>
</dbReference>
<dbReference type="InterPro" id="IPR027417">
    <property type="entry name" value="P-loop_NTPase"/>
</dbReference>
<dbReference type="NCBIfam" id="TIGR03595">
    <property type="entry name" value="Obg_CgtA_exten"/>
    <property type="match status" value="1"/>
</dbReference>
<evidence type="ECO:0000313" key="10">
    <source>
        <dbReference type="EMBL" id="KAG5180000.1"/>
    </source>
</evidence>
<dbReference type="FunFam" id="2.70.210.12:FF:000001">
    <property type="entry name" value="GTPase Obg"/>
    <property type="match status" value="1"/>
</dbReference>
<protein>
    <submittedName>
        <fullName evidence="10">GTP1/OBG-domain-containing protein</fullName>
    </submittedName>
</protein>
<dbReference type="PRINTS" id="PR00326">
    <property type="entry name" value="GTP1OBG"/>
</dbReference>
<dbReference type="InterPro" id="IPR031167">
    <property type="entry name" value="G_OBG"/>
</dbReference>
<dbReference type="PROSITE" id="PS00905">
    <property type="entry name" value="GTP1_OBG"/>
    <property type="match status" value="1"/>
</dbReference>
<keyword evidence="11" id="KW-1185">Reference proteome</keyword>
<dbReference type="InterPro" id="IPR015349">
    <property type="entry name" value="OCT_dom"/>
</dbReference>
<dbReference type="GO" id="GO:0005525">
    <property type="term" value="F:GTP binding"/>
    <property type="evidence" value="ECO:0007669"/>
    <property type="project" value="UniProtKB-KW"/>
</dbReference>
<evidence type="ECO:0000259" key="9">
    <source>
        <dbReference type="PROSITE" id="PS51883"/>
    </source>
</evidence>
<proteinExistence type="inferred from homology"/>
<keyword evidence="4" id="KW-0547">Nucleotide-binding</keyword>
<evidence type="ECO:0000256" key="5">
    <source>
        <dbReference type="ARBA" id="ARBA00022842"/>
    </source>
</evidence>
<dbReference type="Gene3D" id="3.30.300.350">
    <property type="entry name" value="GTP-binding protein OBG, C-terminal domain"/>
    <property type="match status" value="1"/>
</dbReference>
<dbReference type="PANTHER" id="PTHR11702:SF44">
    <property type="entry name" value="GTP-BINDING PROTEIN OBGC, CHLOROPLASTIC"/>
    <property type="match status" value="1"/>
</dbReference>
<keyword evidence="6" id="KW-0342">GTP-binding</keyword>
<dbReference type="CDD" id="cd01898">
    <property type="entry name" value="Obg"/>
    <property type="match status" value="1"/>
</dbReference>
<dbReference type="Proteomes" id="UP000664859">
    <property type="component" value="Unassembled WGS sequence"/>
</dbReference>
<keyword evidence="5" id="KW-0460">Magnesium</keyword>
<dbReference type="NCBIfam" id="NF008954">
    <property type="entry name" value="PRK12296.1"/>
    <property type="match status" value="1"/>
</dbReference>
<dbReference type="GO" id="GO:0042254">
    <property type="term" value="P:ribosome biogenesis"/>
    <property type="evidence" value="ECO:0007669"/>
    <property type="project" value="UniProtKB-UniRule"/>
</dbReference>
<accession>A0A835YRC8</accession>
<dbReference type="InterPro" id="IPR006169">
    <property type="entry name" value="GTP1_OBG_dom"/>
</dbReference>
<evidence type="ECO:0000256" key="2">
    <source>
        <dbReference type="ARBA" id="ARBA00007699"/>
    </source>
</evidence>
<sequence>MRYVSCTLHWLDVAQPPHQQSCRPLISAKILLVCLQEWKFFDTARINVKGGDGGDGCVAFRREKGIAMGGPSGGNGSRGGSVILRCDEGLNTLATVRNKVHYKGEDGSNGQGKCRHAAAPRDLFVRVPPGTVIRDQDGVLCGEVTDHGEELVVAKGGRGGRGNLAFKTDRNNAPKFMEVGEKGSMRWLTLELKLVADVGLIGVPNAGKSTLLAAVSNAKPKIADYPFTTVIPNLGVWEESAEVGGSPKGLVLADIPGLLEGAHMGVGLGLAFLRHVQRCRVLVHVVNGDSPDPLGDFEAIQQELELFNIKLAGKPQVVVLNKVDLPHVAEKQAEIEAGLLAMMPHKRLMTISAAKRLHTSELMYRVLKLVQSLPEEEELFNGEDIRTLEPDDDDEDRGFQILSDPAYPGQWRVAGTRIERTARMTNWDYYEAIVRFQRIMDAMGVNQELLSAGAKKGDLIMIDEYDFDFSGDLKASSLLQQYLQDSGLQ</sequence>
<dbReference type="InterPro" id="IPR006074">
    <property type="entry name" value="GTP1-OBG_CS"/>
</dbReference>
<dbReference type="Pfam" id="PF01926">
    <property type="entry name" value="MMR_HSR1"/>
    <property type="match status" value="1"/>
</dbReference>
<dbReference type="EMBL" id="JAFCMP010000423">
    <property type="protein sequence ID" value="KAG5180000.1"/>
    <property type="molecule type" value="Genomic_DNA"/>
</dbReference>
<dbReference type="OrthoDB" id="347018at2759"/>
<dbReference type="GO" id="GO:0000287">
    <property type="term" value="F:magnesium ion binding"/>
    <property type="evidence" value="ECO:0007669"/>
    <property type="project" value="InterPro"/>
</dbReference>
<dbReference type="NCBIfam" id="NF008955">
    <property type="entry name" value="PRK12297.1"/>
    <property type="match status" value="1"/>
</dbReference>
<dbReference type="SUPFAM" id="SSF52540">
    <property type="entry name" value="P-loop containing nucleoside triphosphate hydrolases"/>
    <property type="match status" value="1"/>
</dbReference>
<feature type="domain" description="OCT" evidence="8">
    <location>
        <begin position="391"/>
        <end position="471"/>
    </location>
</feature>
<name>A0A835YRC8_9STRA</name>
<dbReference type="GO" id="GO:0003924">
    <property type="term" value="F:GTPase activity"/>
    <property type="evidence" value="ECO:0007669"/>
    <property type="project" value="InterPro"/>
</dbReference>
<organism evidence="10 11">
    <name type="scientific">Tribonema minus</name>
    <dbReference type="NCBI Taxonomy" id="303371"/>
    <lineage>
        <taxon>Eukaryota</taxon>
        <taxon>Sar</taxon>
        <taxon>Stramenopiles</taxon>
        <taxon>Ochrophyta</taxon>
        <taxon>PX clade</taxon>
        <taxon>Xanthophyceae</taxon>
        <taxon>Tribonematales</taxon>
        <taxon>Tribonemataceae</taxon>
        <taxon>Tribonema</taxon>
    </lineage>
</organism>
<feature type="domain" description="OBG-type G" evidence="7">
    <location>
        <begin position="196"/>
        <end position="371"/>
    </location>
</feature>
<comment type="cofactor">
    <cofactor evidence="1">
        <name>Mg(2+)</name>
        <dbReference type="ChEBI" id="CHEBI:18420"/>
    </cofactor>
</comment>
<dbReference type="InterPro" id="IPR014100">
    <property type="entry name" value="GTP-bd_Obg/CgtA"/>
</dbReference>
<dbReference type="HAMAP" id="MF_01454">
    <property type="entry name" value="GTPase_Obg"/>
    <property type="match status" value="1"/>
</dbReference>
<gene>
    <name evidence="10" type="ORF">JKP88DRAFT_200678</name>
</gene>
<dbReference type="Gene3D" id="2.70.210.12">
    <property type="entry name" value="GTP1/OBG domain"/>
    <property type="match status" value="1"/>
</dbReference>
<comment type="caution">
    <text evidence="10">The sequence shown here is derived from an EMBL/GenBank/DDBJ whole genome shotgun (WGS) entry which is preliminary data.</text>
</comment>
<dbReference type="NCBIfam" id="NF008956">
    <property type="entry name" value="PRK12299.1"/>
    <property type="match status" value="1"/>
</dbReference>